<dbReference type="CDD" id="cd02650">
    <property type="entry name" value="nuc_hydro_CaPnhB"/>
    <property type="match status" value="1"/>
</dbReference>
<dbReference type="eggNOG" id="KOG2938">
    <property type="taxonomic scope" value="Eukaryota"/>
</dbReference>
<dbReference type="STRING" id="3988.B9SRU5"/>
<proteinExistence type="inferred from homology"/>
<dbReference type="InterPro" id="IPR001910">
    <property type="entry name" value="Inosine/uridine_hydrolase_dom"/>
</dbReference>
<sequence>MDGRMVKSNGESAMPQKLIIDTDPGIDDSMAILMAFQSPELDILGLTTTFGNAKLEDATRNALLLCEIAGCSGVPVAAGNSEPLKGGKPRVADFAHGSDGVGNLFLPSPRAQKIEKSASEFLVDQISEYPGEVSILALGPLTNLALAIKRDSSFASKVKRIVILGGSFFALGNVNPAAEANIYGDPEAADVVFTSGANIVVVGLNITTQVKFTDEDLLALRQSKGKHAQIICDMCNFYRDWHVKSDGVHGIFLHDPVAFVALTRPDLFTYKKGVVRVETQGICVGHTLLDQGLKRWNTSNPWTEHSPISVAWTVNADEVLNYVRDSLMKP</sequence>
<dbReference type="OrthoDB" id="432381at2759"/>
<organism evidence="14 15">
    <name type="scientific">Ricinus communis</name>
    <name type="common">Castor bean</name>
    <dbReference type="NCBI Taxonomy" id="3988"/>
    <lineage>
        <taxon>Eukaryota</taxon>
        <taxon>Viridiplantae</taxon>
        <taxon>Streptophyta</taxon>
        <taxon>Embryophyta</taxon>
        <taxon>Tracheophyta</taxon>
        <taxon>Spermatophyta</taxon>
        <taxon>Magnoliopsida</taxon>
        <taxon>eudicotyledons</taxon>
        <taxon>Gunneridae</taxon>
        <taxon>Pentapetalae</taxon>
        <taxon>rosids</taxon>
        <taxon>fabids</taxon>
        <taxon>Malpighiales</taxon>
        <taxon>Euphorbiaceae</taxon>
        <taxon>Acalyphoideae</taxon>
        <taxon>Acalypheae</taxon>
        <taxon>Ricinus</taxon>
    </lineage>
</organism>
<dbReference type="EMBL" id="EQ974104">
    <property type="protein sequence ID" value="EEF33626.1"/>
    <property type="molecule type" value="Genomic_DNA"/>
</dbReference>
<dbReference type="InParanoid" id="B9SRU5"/>
<dbReference type="OMA" id="WVGVETK"/>
<dbReference type="GO" id="GO:0042454">
    <property type="term" value="P:ribonucleoside catabolic process"/>
    <property type="evidence" value="ECO:0007669"/>
    <property type="project" value="UniProtKB-ARBA"/>
</dbReference>
<evidence type="ECO:0000256" key="7">
    <source>
        <dbReference type="ARBA" id="ARBA00050902"/>
    </source>
</evidence>
<dbReference type="Gene3D" id="3.90.245.10">
    <property type="entry name" value="Ribonucleoside hydrolase-like"/>
    <property type="match status" value="1"/>
</dbReference>
<evidence type="ECO:0000313" key="15">
    <source>
        <dbReference type="Proteomes" id="UP000008311"/>
    </source>
</evidence>
<dbReference type="GO" id="GO:0006152">
    <property type="term" value="P:purine nucleoside catabolic process"/>
    <property type="evidence" value="ECO:0000318"/>
    <property type="project" value="GO_Central"/>
</dbReference>
<evidence type="ECO:0000256" key="10">
    <source>
        <dbReference type="ARBA" id="ARBA00066757"/>
    </source>
</evidence>
<comment type="catalytic activity">
    <reaction evidence="6">
        <text>xanthosine + H2O = D-ribose + xanthine</text>
        <dbReference type="Rhea" id="RHEA:27994"/>
        <dbReference type="ChEBI" id="CHEBI:15377"/>
        <dbReference type="ChEBI" id="CHEBI:17712"/>
        <dbReference type="ChEBI" id="CHEBI:18107"/>
        <dbReference type="ChEBI" id="CHEBI:47013"/>
    </reaction>
</comment>
<comment type="subcellular location">
    <subcellularLocation>
        <location evidence="1">Cytoplasm</location>
    </subcellularLocation>
</comment>
<dbReference type="GO" id="GO:0005829">
    <property type="term" value="C:cytosol"/>
    <property type="evidence" value="ECO:0000318"/>
    <property type="project" value="GO_Central"/>
</dbReference>
<comment type="similarity">
    <text evidence="2">Belongs to the IUNH family.</text>
</comment>
<evidence type="ECO:0000256" key="3">
    <source>
        <dbReference type="ARBA" id="ARBA00022490"/>
    </source>
</evidence>
<gene>
    <name evidence="14" type="ORF">RCOM_0515660</name>
</gene>
<accession>B9SRU5</accession>
<evidence type="ECO:0000256" key="5">
    <source>
        <dbReference type="ARBA" id="ARBA00023295"/>
    </source>
</evidence>
<dbReference type="GO" id="GO:0072585">
    <property type="term" value="F:xanthosine nucleotidase activity"/>
    <property type="evidence" value="ECO:0007669"/>
    <property type="project" value="RHEA"/>
</dbReference>
<keyword evidence="15" id="KW-1185">Reference proteome</keyword>
<keyword evidence="4 14" id="KW-0378">Hydrolase</keyword>
<evidence type="ECO:0000256" key="1">
    <source>
        <dbReference type="ARBA" id="ARBA00004496"/>
    </source>
</evidence>
<dbReference type="PANTHER" id="PTHR12304:SF1">
    <property type="entry name" value="URIDINE NUCLEOSIDASE 1"/>
    <property type="match status" value="1"/>
</dbReference>
<comment type="catalytic activity">
    <reaction evidence="7">
        <text>inosine + H2O = hypoxanthine + D-ribose</text>
        <dbReference type="Rhea" id="RHEA:16657"/>
        <dbReference type="ChEBI" id="CHEBI:15377"/>
        <dbReference type="ChEBI" id="CHEBI:17368"/>
        <dbReference type="ChEBI" id="CHEBI:17596"/>
        <dbReference type="ChEBI" id="CHEBI:47013"/>
        <dbReference type="EC" id="3.2.2.2"/>
    </reaction>
</comment>
<evidence type="ECO:0000256" key="11">
    <source>
        <dbReference type="ARBA" id="ARBA00078894"/>
    </source>
</evidence>
<dbReference type="GO" id="GO:0046982">
    <property type="term" value="F:protein heterodimerization activity"/>
    <property type="evidence" value="ECO:0007669"/>
    <property type="project" value="UniProtKB-ARBA"/>
</dbReference>
<dbReference type="AlphaFoldDB" id="B9SRU5"/>
<evidence type="ECO:0000259" key="13">
    <source>
        <dbReference type="Pfam" id="PF01156"/>
    </source>
</evidence>
<dbReference type="FunCoup" id="B9SRU5">
    <property type="interactions" value="664"/>
</dbReference>
<dbReference type="EC" id="3.2.2.3" evidence="10"/>
<dbReference type="EC" id="3.2.2.2" evidence="9"/>
<name>B9SRU5_RICCO</name>
<reference evidence="15" key="1">
    <citation type="journal article" date="2010" name="Nat. Biotechnol.">
        <title>Draft genome sequence of the oilseed species Ricinus communis.</title>
        <authorList>
            <person name="Chan A.P."/>
            <person name="Crabtree J."/>
            <person name="Zhao Q."/>
            <person name="Lorenzi H."/>
            <person name="Orvis J."/>
            <person name="Puiu D."/>
            <person name="Melake-Berhan A."/>
            <person name="Jones K.M."/>
            <person name="Redman J."/>
            <person name="Chen G."/>
            <person name="Cahoon E.B."/>
            <person name="Gedil M."/>
            <person name="Stanke M."/>
            <person name="Haas B.J."/>
            <person name="Wortman J.R."/>
            <person name="Fraser-Liggett C.M."/>
            <person name="Ravel J."/>
            <person name="Rabinowicz P.D."/>
        </authorList>
    </citation>
    <scope>NUCLEOTIDE SEQUENCE [LARGE SCALE GENOMIC DNA]</scope>
    <source>
        <strain evidence="15">cv. Hale</strain>
    </source>
</reference>
<dbReference type="Proteomes" id="UP000008311">
    <property type="component" value="Unassembled WGS sequence"/>
</dbReference>
<evidence type="ECO:0000256" key="12">
    <source>
        <dbReference type="ARBA" id="ARBA00081651"/>
    </source>
</evidence>
<protein>
    <recommendedName>
        <fullName evidence="12">Inosine nucleosidase</fullName>
        <ecNumber evidence="9">3.2.2.2</ecNumber>
        <ecNumber evidence="10">3.2.2.3</ecNumber>
    </recommendedName>
    <alternativeName>
        <fullName evidence="11">Xanthosine nucleosidase</fullName>
    </alternativeName>
</protein>
<dbReference type="GO" id="GO:0045437">
    <property type="term" value="F:uridine nucleosidase activity"/>
    <property type="evidence" value="ECO:0007669"/>
    <property type="project" value="UniProtKB-EC"/>
</dbReference>
<evidence type="ECO:0000313" key="14">
    <source>
        <dbReference type="EMBL" id="EEF33626.1"/>
    </source>
</evidence>
<dbReference type="GO" id="GO:0047724">
    <property type="term" value="F:inosine nucleosidase activity"/>
    <property type="evidence" value="ECO:0007669"/>
    <property type="project" value="UniProtKB-EC"/>
</dbReference>
<evidence type="ECO:0000256" key="8">
    <source>
        <dbReference type="ARBA" id="ARBA00051638"/>
    </source>
</evidence>
<dbReference type="PANTHER" id="PTHR12304">
    <property type="entry name" value="INOSINE-URIDINE PREFERRING NUCLEOSIDE HYDROLASE"/>
    <property type="match status" value="1"/>
</dbReference>
<dbReference type="FunFam" id="3.90.245.10:FF:000004">
    <property type="entry name" value="Probable uridine nucleosidase 1"/>
    <property type="match status" value="1"/>
</dbReference>
<keyword evidence="5 14" id="KW-0326">Glycosidase</keyword>
<dbReference type="InterPro" id="IPR023186">
    <property type="entry name" value="IUNH"/>
</dbReference>
<evidence type="ECO:0000256" key="4">
    <source>
        <dbReference type="ARBA" id="ARBA00022801"/>
    </source>
</evidence>
<dbReference type="GO" id="GO:0008477">
    <property type="term" value="F:purine nucleosidase activity"/>
    <property type="evidence" value="ECO:0000318"/>
    <property type="project" value="GO_Central"/>
</dbReference>
<evidence type="ECO:0000256" key="9">
    <source>
        <dbReference type="ARBA" id="ARBA00066756"/>
    </source>
</evidence>
<dbReference type="InterPro" id="IPR036452">
    <property type="entry name" value="Ribo_hydro-like"/>
</dbReference>
<dbReference type="SUPFAM" id="SSF53590">
    <property type="entry name" value="Nucleoside hydrolase"/>
    <property type="match status" value="1"/>
</dbReference>
<evidence type="ECO:0000256" key="6">
    <source>
        <dbReference type="ARBA" id="ARBA00050806"/>
    </source>
</evidence>
<keyword evidence="3" id="KW-0963">Cytoplasm</keyword>
<dbReference type="KEGG" id="rcu:8267175"/>
<feature type="domain" description="Inosine/uridine-preferring nucleoside hydrolase" evidence="13">
    <location>
        <begin position="18"/>
        <end position="320"/>
    </location>
</feature>
<comment type="catalytic activity">
    <reaction evidence="8">
        <text>uridine + H2O = D-ribose + uracil</text>
        <dbReference type="Rhea" id="RHEA:15577"/>
        <dbReference type="ChEBI" id="CHEBI:15377"/>
        <dbReference type="ChEBI" id="CHEBI:16704"/>
        <dbReference type="ChEBI" id="CHEBI:17568"/>
        <dbReference type="ChEBI" id="CHEBI:47013"/>
        <dbReference type="EC" id="3.2.2.3"/>
    </reaction>
</comment>
<evidence type="ECO:0000256" key="2">
    <source>
        <dbReference type="ARBA" id="ARBA00009176"/>
    </source>
</evidence>
<dbReference type="Pfam" id="PF01156">
    <property type="entry name" value="IU_nuc_hydro"/>
    <property type="match status" value="1"/>
</dbReference>